<name>A0A0J7YP71_BETVV</name>
<keyword evidence="2 5" id="KW-0812">Transmembrane</keyword>
<dbReference type="Gene3D" id="1.20.1250.20">
    <property type="entry name" value="MFS general substrate transporter like domains"/>
    <property type="match status" value="1"/>
</dbReference>
<evidence type="ECO:0000256" key="2">
    <source>
        <dbReference type="ARBA" id="ARBA00022692"/>
    </source>
</evidence>
<feature type="non-terminal residue" evidence="6">
    <location>
        <position position="1"/>
    </location>
</feature>
<dbReference type="Proteomes" id="UP000035740">
    <property type="component" value="Unassembled WGS sequence"/>
</dbReference>
<evidence type="ECO:0000256" key="5">
    <source>
        <dbReference type="SAM" id="Phobius"/>
    </source>
</evidence>
<dbReference type="EMBL" id="KQ109649">
    <property type="protein sequence ID" value="KMS65386.1"/>
    <property type="molecule type" value="Genomic_DNA"/>
</dbReference>
<gene>
    <name evidence="6" type="ORF">BVRB_036510</name>
</gene>
<dbReference type="InterPro" id="IPR036259">
    <property type="entry name" value="MFS_trans_sf"/>
</dbReference>
<keyword evidence="7" id="KW-1185">Reference proteome</keyword>
<keyword evidence="4 5" id="KW-0472">Membrane</keyword>
<protein>
    <recommendedName>
        <fullName evidence="8">Major facilitator superfamily (MFS) profile domain-containing protein</fullName>
    </recommendedName>
</protein>
<reference evidence="6 7" key="1">
    <citation type="journal article" date="2014" name="Nature">
        <title>The genome of the recently domesticated crop plant sugar beet (Beta vulgaris).</title>
        <authorList>
            <person name="Dohm J.C."/>
            <person name="Minoche A.E."/>
            <person name="Holtgrawe D."/>
            <person name="Capella-Gutierrez S."/>
            <person name="Zakrzewski F."/>
            <person name="Tafer H."/>
            <person name="Rupp O."/>
            <person name="Sorensen T.R."/>
            <person name="Stracke R."/>
            <person name="Reinhardt R."/>
            <person name="Goesmann A."/>
            <person name="Kraft T."/>
            <person name="Schulz B."/>
            <person name="Stadler P.F."/>
            <person name="Schmidt T."/>
            <person name="Gabaldon T."/>
            <person name="Lehrach H."/>
            <person name="Weisshaar B."/>
            <person name="Himmelbauer H."/>
        </authorList>
    </citation>
    <scope>NUCLEOTIDE SEQUENCE [LARGE SCALE GENOMIC DNA]</scope>
    <source>
        <tissue evidence="6">Taproot</tissue>
    </source>
</reference>
<dbReference type="PANTHER" id="PTHR10924:SF27">
    <property type="entry name" value="SOLUTE CARRIER FAMILY 49 MEMBER 4"/>
    <property type="match status" value="1"/>
</dbReference>
<organism evidence="6 7">
    <name type="scientific">Beta vulgaris subsp. vulgaris</name>
    <name type="common">Beet</name>
    <dbReference type="NCBI Taxonomy" id="3555"/>
    <lineage>
        <taxon>Eukaryota</taxon>
        <taxon>Viridiplantae</taxon>
        <taxon>Streptophyta</taxon>
        <taxon>Embryophyta</taxon>
        <taxon>Tracheophyta</taxon>
        <taxon>Spermatophyta</taxon>
        <taxon>Magnoliopsida</taxon>
        <taxon>eudicotyledons</taxon>
        <taxon>Gunneridae</taxon>
        <taxon>Pentapetalae</taxon>
        <taxon>Caryophyllales</taxon>
        <taxon>Chenopodiaceae</taxon>
        <taxon>Betoideae</taxon>
        <taxon>Beta</taxon>
    </lineage>
</organism>
<accession>A0A0J7YP71</accession>
<dbReference type="PANTHER" id="PTHR10924">
    <property type="entry name" value="MAJOR FACILITATOR SUPERFAMILY PROTEIN-RELATED"/>
    <property type="match status" value="1"/>
</dbReference>
<dbReference type="Gramene" id="KMS65386">
    <property type="protein sequence ID" value="KMS65386"/>
    <property type="gene ID" value="BVRB_036510"/>
</dbReference>
<dbReference type="AlphaFoldDB" id="A0A0J7YP71"/>
<dbReference type="OrthoDB" id="422206at2759"/>
<dbReference type="InterPro" id="IPR049680">
    <property type="entry name" value="FLVCR1-2_SLC49-like"/>
</dbReference>
<feature type="transmembrane region" description="Helical" evidence="5">
    <location>
        <begin position="170"/>
        <end position="192"/>
    </location>
</feature>
<feature type="transmembrane region" description="Helical" evidence="5">
    <location>
        <begin position="111"/>
        <end position="132"/>
    </location>
</feature>
<feature type="transmembrane region" description="Helical" evidence="5">
    <location>
        <begin position="138"/>
        <end position="158"/>
    </location>
</feature>
<dbReference type="SUPFAM" id="SSF103473">
    <property type="entry name" value="MFS general substrate transporter"/>
    <property type="match status" value="1"/>
</dbReference>
<evidence type="ECO:0008006" key="8">
    <source>
        <dbReference type="Google" id="ProtNLM"/>
    </source>
</evidence>
<feature type="transmembrane region" description="Helical" evidence="5">
    <location>
        <begin position="79"/>
        <end position="99"/>
    </location>
</feature>
<feature type="transmembrane region" description="Helical" evidence="5">
    <location>
        <begin position="42"/>
        <end position="59"/>
    </location>
</feature>
<evidence type="ECO:0000256" key="3">
    <source>
        <dbReference type="ARBA" id="ARBA00022989"/>
    </source>
</evidence>
<evidence type="ECO:0000256" key="1">
    <source>
        <dbReference type="ARBA" id="ARBA00004141"/>
    </source>
</evidence>
<comment type="subcellular location">
    <subcellularLocation>
        <location evidence="1">Membrane</location>
        <topology evidence="1">Multi-pass membrane protein</topology>
    </subcellularLocation>
</comment>
<evidence type="ECO:0000313" key="6">
    <source>
        <dbReference type="EMBL" id="KMS65386.1"/>
    </source>
</evidence>
<evidence type="ECO:0000256" key="4">
    <source>
        <dbReference type="ARBA" id="ARBA00023136"/>
    </source>
</evidence>
<evidence type="ECO:0000313" key="7">
    <source>
        <dbReference type="Proteomes" id="UP000035740"/>
    </source>
</evidence>
<feature type="non-terminal residue" evidence="6">
    <location>
        <position position="198"/>
    </location>
</feature>
<sequence length="198" mass="21026">CTLIRFPSAPEKPVSCSQNFRQQIEKPDVVSQYTSLFRSTDFLRICICYGLGSGLYAGWCGSLNENLASYGLNQANSGWIGMASLLGGFVGGTVGSVLVDRRQVSLQTMALVLFYISSAACGLFILGCYLKWSLIELIVIATIIGAGINGTIPILFELALETAFPVPNAAIGNVLTAVNGLGAVVFLCVPIGKYGAQW</sequence>
<keyword evidence="3 5" id="KW-1133">Transmembrane helix</keyword>
<proteinExistence type="predicted"/>
<dbReference type="GO" id="GO:0016020">
    <property type="term" value="C:membrane"/>
    <property type="evidence" value="ECO:0007669"/>
    <property type="project" value="UniProtKB-SubCell"/>
</dbReference>